<accession>Q1YGF3</accession>
<organism evidence="2 3">
    <name type="scientific">Aurantimonas manganoxydans (strain ATCC BAA-1229 / DSM 21871 / SI85-9A1)</name>
    <dbReference type="NCBI Taxonomy" id="287752"/>
    <lineage>
        <taxon>Bacteria</taxon>
        <taxon>Pseudomonadati</taxon>
        <taxon>Pseudomonadota</taxon>
        <taxon>Alphaproteobacteria</taxon>
        <taxon>Hyphomicrobiales</taxon>
        <taxon>Aurantimonadaceae</taxon>
        <taxon>Aurantimonas</taxon>
    </lineage>
</organism>
<dbReference type="Proteomes" id="UP000000321">
    <property type="component" value="Unassembled WGS sequence"/>
</dbReference>
<reference evidence="2 3" key="1">
    <citation type="journal article" date="2008" name="Appl. Environ. Microbiol.">
        <title>Genomic insights into Mn(II) oxidation by the marine alphaproteobacterium Aurantimonas sp. strain SI85-9A1.</title>
        <authorList>
            <person name="Dick G.J."/>
            <person name="Podell S."/>
            <person name="Johnson H.A."/>
            <person name="Rivera-Espinoza Y."/>
            <person name="Bernier-Latmani R."/>
            <person name="McCarthy J.K."/>
            <person name="Torpey J.W."/>
            <person name="Clement B.G."/>
            <person name="Gaasterland T."/>
            <person name="Tebo B.M."/>
        </authorList>
    </citation>
    <scope>NUCLEOTIDE SEQUENCE [LARGE SCALE GENOMIC DNA]</scope>
    <source>
        <strain evidence="2 3">SI85-9A1</strain>
    </source>
</reference>
<evidence type="ECO:0008006" key="4">
    <source>
        <dbReference type="Google" id="ProtNLM"/>
    </source>
</evidence>
<feature type="compositionally biased region" description="Low complexity" evidence="1">
    <location>
        <begin position="11"/>
        <end position="21"/>
    </location>
</feature>
<keyword evidence="3" id="KW-1185">Reference proteome</keyword>
<protein>
    <recommendedName>
        <fullName evidence="4">DUF4440 domain-containing protein</fullName>
    </recommendedName>
</protein>
<name>Q1YGF3_AURMS</name>
<comment type="caution">
    <text evidence="2">The sequence shown here is derived from an EMBL/GenBank/DDBJ whole genome shotgun (WGS) entry which is preliminary data.</text>
</comment>
<gene>
    <name evidence="2" type="ORF">SI859A1_02873</name>
</gene>
<evidence type="ECO:0000313" key="2">
    <source>
        <dbReference type="EMBL" id="EAS49272.1"/>
    </source>
</evidence>
<feature type="region of interest" description="Disordered" evidence="1">
    <location>
        <begin position="1"/>
        <end position="34"/>
    </location>
</feature>
<dbReference type="AlphaFoldDB" id="Q1YGF3"/>
<sequence length="197" mass="21532">MGNGWACGAISAPRRSGPRNGSRNRRRAVNASAGLRITTRSRRSHRKGSCGMTKRVWFLCLAAVLMTGPALAQSHEEVSARIEALQGDAAGFAEAFDLLTEAMRFGDPVTVAQLADYPLTVRANGEEYELIEARDLVDNYDRLVMAETQAMVADQSFEDLFVNAEGVMFGNGEVWMASVCDDNACSRTHWAIITINN</sequence>
<evidence type="ECO:0000313" key="3">
    <source>
        <dbReference type="Proteomes" id="UP000000321"/>
    </source>
</evidence>
<dbReference type="BioCyc" id="AURANTIMONAS:SI859A1_02873-MONOMER"/>
<dbReference type="HOGENOM" id="CLU_1382752_0_0_5"/>
<proteinExistence type="predicted"/>
<evidence type="ECO:0000256" key="1">
    <source>
        <dbReference type="SAM" id="MobiDB-lite"/>
    </source>
</evidence>
<dbReference type="EMBL" id="AAPJ01000005">
    <property type="protein sequence ID" value="EAS49272.1"/>
    <property type="molecule type" value="Genomic_DNA"/>
</dbReference>